<dbReference type="PANTHER" id="PTHR13789:SF309">
    <property type="entry name" value="PUTATIVE (AFU_ORTHOLOGUE AFUA_6G14510)-RELATED"/>
    <property type="match status" value="1"/>
</dbReference>
<evidence type="ECO:0000256" key="3">
    <source>
        <dbReference type="ARBA" id="ARBA00022827"/>
    </source>
</evidence>
<evidence type="ECO:0000259" key="6">
    <source>
        <dbReference type="Pfam" id="PF01494"/>
    </source>
</evidence>
<keyword evidence="4" id="KW-0560">Oxidoreductase</keyword>
<proteinExistence type="inferred from homology"/>
<dbReference type="EMBL" id="JAODAN010000008">
    <property type="protein sequence ID" value="KAK1922812.1"/>
    <property type="molecule type" value="Genomic_DNA"/>
</dbReference>
<dbReference type="Gene3D" id="3.50.50.60">
    <property type="entry name" value="FAD/NAD(P)-binding domain"/>
    <property type="match status" value="1"/>
</dbReference>
<dbReference type="InterPro" id="IPR036188">
    <property type="entry name" value="FAD/NAD-bd_sf"/>
</dbReference>
<keyword evidence="3" id="KW-0274">FAD</keyword>
<dbReference type="GO" id="GO:0071949">
    <property type="term" value="F:FAD binding"/>
    <property type="evidence" value="ECO:0007669"/>
    <property type="project" value="InterPro"/>
</dbReference>
<keyword evidence="5" id="KW-0503">Monooxygenase</keyword>
<dbReference type="SUPFAM" id="SSF51905">
    <property type="entry name" value="FAD/NAD(P)-binding domain"/>
    <property type="match status" value="1"/>
</dbReference>
<accession>A0AAD9FQF8</accession>
<comment type="similarity">
    <text evidence="1">Belongs to the paxM FAD-dependent monooxygenase family.</text>
</comment>
<comment type="caution">
    <text evidence="7">The sequence shown here is derived from an EMBL/GenBank/DDBJ whole genome shotgun (WGS) entry which is preliminary data.</text>
</comment>
<dbReference type="PANTHER" id="PTHR13789">
    <property type="entry name" value="MONOOXYGENASE"/>
    <property type="match status" value="1"/>
</dbReference>
<organism evidence="7 8">
    <name type="scientific">Papiliotrema laurentii</name>
    <name type="common">Cryptococcus laurentii</name>
    <dbReference type="NCBI Taxonomy" id="5418"/>
    <lineage>
        <taxon>Eukaryota</taxon>
        <taxon>Fungi</taxon>
        <taxon>Dikarya</taxon>
        <taxon>Basidiomycota</taxon>
        <taxon>Agaricomycotina</taxon>
        <taxon>Tremellomycetes</taxon>
        <taxon>Tremellales</taxon>
        <taxon>Rhynchogastremaceae</taxon>
        <taxon>Papiliotrema</taxon>
    </lineage>
</organism>
<dbReference type="AlphaFoldDB" id="A0AAD9FQF8"/>
<evidence type="ECO:0000313" key="8">
    <source>
        <dbReference type="Proteomes" id="UP001182556"/>
    </source>
</evidence>
<evidence type="ECO:0000256" key="2">
    <source>
        <dbReference type="ARBA" id="ARBA00022630"/>
    </source>
</evidence>
<protein>
    <recommendedName>
        <fullName evidence="6">FAD-binding domain-containing protein</fullName>
    </recommendedName>
</protein>
<feature type="domain" description="FAD-binding" evidence="6">
    <location>
        <begin position="6"/>
        <end position="361"/>
    </location>
</feature>
<evidence type="ECO:0000256" key="5">
    <source>
        <dbReference type="ARBA" id="ARBA00023033"/>
    </source>
</evidence>
<keyword evidence="2" id="KW-0285">Flavoprotein</keyword>
<dbReference type="InterPro" id="IPR002938">
    <property type="entry name" value="FAD-bd"/>
</dbReference>
<evidence type="ECO:0000313" key="7">
    <source>
        <dbReference type="EMBL" id="KAK1922812.1"/>
    </source>
</evidence>
<evidence type="ECO:0000256" key="4">
    <source>
        <dbReference type="ARBA" id="ARBA00023002"/>
    </source>
</evidence>
<dbReference type="InterPro" id="IPR050493">
    <property type="entry name" value="FAD-dep_Monooxygenase_BioMet"/>
</dbReference>
<reference evidence="7" key="1">
    <citation type="submission" date="2023-02" db="EMBL/GenBank/DDBJ databases">
        <title>Identification and recombinant expression of a fungal hydrolase from Papiliotrema laurentii that hydrolyzes apple cutin and clears colloidal polyester polyurethane.</title>
        <authorList>
            <consortium name="DOE Joint Genome Institute"/>
            <person name="Roman V.A."/>
            <person name="Bojanowski C."/>
            <person name="Crable B.R."/>
            <person name="Wagner D.N."/>
            <person name="Hung C.S."/>
            <person name="Nadeau L.J."/>
            <person name="Schratz L."/>
            <person name="Haridas S."/>
            <person name="Pangilinan J."/>
            <person name="Lipzen A."/>
            <person name="Na H."/>
            <person name="Yan M."/>
            <person name="Ng V."/>
            <person name="Grigoriev I.V."/>
            <person name="Spatafora J.W."/>
            <person name="Barlow D."/>
            <person name="Biffinger J."/>
            <person name="Kelley-Loughnane N."/>
            <person name="Varaljay V.A."/>
            <person name="Crookes-Goodson W.J."/>
        </authorList>
    </citation>
    <scope>NUCLEOTIDE SEQUENCE</scope>
    <source>
        <strain evidence="7">5307AH</strain>
    </source>
</reference>
<sequence>MSTSPRVLIIGAGLAGPAMAIALARQSIRSTVYERRPFAQGIGGVLMLAPNAVRVLDKVLGAEQDIRELGYSYNGIELLASSGTSPMQLLGKFATIPGPENQGITIKRPVLHAKLLELCDEYKEFIQVEFGKSLVEIQEDEDQVKAIFEDGTSSTGDILLGLDGIHSRVRRHVLGDQANNFSAKYTGHVALGSAIQRSASDFTGIAPPAFLYTPAGTILSFPTDPSGENLQWVAFLPTPERERKAWDEYRASGQAITDLKDAWKDIKSEPIKSMMDTLTPDNLLLWAPYATPDLPTWHTNRVCLLGDAAHAISPSAGQGTAQALEDVGLMARLLGSKSAMEKGFPAIFAHYERVRRKRLEEIRKITDGSVRSRAATPNYGIWWLKKLGLRLGLSAMNALSGFMRGPSFLTYDVTKENIEV</sequence>
<dbReference type="PRINTS" id="PR00420">
    <property type="entry name" value="RNGMNOXGNASE"/>
</dbReference>
<evidence type="ECO:0000256" key="1">
    <source>
        <dbReference type="ARBA" id="ARBA00007992"/>
    </source>
</evidence>
<name>A0AAD9FQF8_PAPLA</name>
<dbReference type="Pfam" id="PF01494">
    <property type="entry name" value="FAD_binding_3"/>
    <property type="match status" value="1"/>
</dbReference>
<keyword evidence="8" id="KW-1185">Reference proteome</keyword>
<gene>
    <name evidence="7" type="ORF">DB88DRAFT_496344</name>
</gene>
<dbReference type="GO" id="GO:0004497">
    <property type="term" value="F:monooxygenase activity"/>
    <property type="evidence" value="ECO:0007669"/>
    <property type="project" value="UniProtKB-KW"/>
</dbReference>
<dbReference type="Proteomes" id="UP001182556">
    <property type="component" value="Unassembled WGS sequence"/>
</dbReference>